<evidence type="ECO:0000256" key="1">
    <source>
        <dbReference type="SAM" id="MobiDB-lite"/>
    </source>
</evidence>
<organism evidence="2 3">
    <name type="scientific">Ambispora gerdemannii</name>
    <dbReference type="NCBI Taxonomy" id="144530"/>
    <lineage>
        <taxon>Eukaryota</taxon>
        <taxon>Fungi</taxon>
        <taxon>Fungi incertae sedis</taxon>
        <taxon>Mucoromycota</taxon>
        <taxon>Glomeromycotina</taxon>
        <taxon>Glomeromycetes</taxon>
        <taxon>Archaeosporales</taxon>
        <taxon>Ambisporaceae</taxon>
        <taxon>Ambispora</taxon>
    </lineage>
</organism>
<name>A0A9N8Z4G4_9GLOM</name>
<comment type="caution">
    <text evidence="2">The sequence shown here is derived from an EMBL/GenBank/DDBJ whole genome shotgun (WGS) entry which is preliminary data.</text>
</comment>
<feature type="compositionally biased region" description="Polar residues" evidence="1">
    <location>
        <begin position="1"/>
        <end position="15"/>
    </location>
</feature>
<evidence type="ECO:0000313" key="3">
    <source>
        <dbReference type="Proteomes" id="UP000789831"/>
    </source>
</evidence>
<dbReference type="AlphaFoldDB" id="A0A9N8Z4G4"/>
<keyword evidence="3" id="KW-1185">Reference proteome</keyword>
<dbReference type="EMBL" id="CAJVPL010000205">
    <property type="protein sequence ID" value="CAG8465116.1"/>
    <property type="molecule type" value="Genomic_DNA"/>
</dbReference>
<accession>A0A9N8Z4G4</accession>
<sequence>LAESNVNVSQSSTPSPIEDHSDGENEPITESLTHYGADHSVDSTDSIPSEQNLVNTSEKIAFKGRDYVISSNPDLSEQASTERNTNLQKDKQISFGEKVLQLQPHRSFVYVVSTDCIFKYQYIAPQKLEYNNTYHAGNTGNDYGKLSERLGMGRTIIKFGDETVRLVRSIGVGRTSFVKGIHNSVPVTVKMAKKTNYLPCLKEKDTLVMSPLGERINDLRKKDIKDIITILEEVQSRKHSIIDWGYSTLNNENTKLAGALECMLDEILTSIIDEKNTVYEQKVVLFCFVQSFYLMLHRPSMERIAFDINDNIKCGSLDNLLDQTKNVP</sequence>
<gene>
    <name evidence="2" type="ORF">AGERDE_LOCUS2454</name>
</gene>
<feature type="compositionally biased region" description="Polar residues" evidence="1">
    <location>
        <begin position="43"/>
        <end position="52"/>
    </location>
</feature>
<dbReference type="Proteomes" id="UP000789831">
    <property type="component" value="Unassembled WGS sequence"/>
</dbReference>
<feature type="region of interest" description="Disordered" evidence="1">
    <location>
        <begin position="1"/>
        <end position="52"/>
    </location>
</feature>
<evidence type="ECO:0000313" key="2">
    <source>
        <dbReference type="EMBL" id="CAG8465116.1"/>
    </source>
</evidence>
<dbReference type="OrthoDB" id="2360334at2759"/>
<reference evidence="2" key="1">
    <citation type="submission" date="2021-06" db="EMBL/GenBank/DDBJ databases">
        <authorList>
            <person name="Kallberg Y."/>
            <person name="Tangrot J."/>
            <person name="Rosling A."/>
        </authorList>
    </citation>
    <scope>NUCLEOTIDE SEQUENCE</scope>
    <source>
        <strain evidence="2">MT106</strain>
    </source>
</reference>
<feature type="non-terminal residue" evidence="2">
    <location>
        <position position="328"/>
    </location>
</feature>
<protein>
    <submittedName>
        <fullName evidence="2">6286_t:CDS:1</fullName>
    </submittedName>
</protein>
<proteinExistence type="predicted"/>